<dbReference type="InterPro" id="IPR050401">
    <property type="entry name" value="Cyclic_nucleotide_synthase"/>
</dbReference>
<dbReference type="Gene3D" id="6.10.250.780">
    <property type="match status" value="1"/>
</dbReference>
<comment type="subcellular location">
    <subcellularLocation>
        <location evidence="2">Membrane</location>
    </subcellularLocation>
</comment>
<dbReference type="GO" id="GO:0004383">
    <property type="term" value="F:guanylate cyclase activity"/>
    <property type="evidence" value="ECO:0007669"/>
    <property type="project" value="UniProtKB-EC"/>
</dbReference>
<dbReference type="GO" id="GO:0007168">
    <property type="term" value="P:receptor guanylyl cyclase signaling pathway"/>
    <property type="evidence" value="ECO:0007669"/>
    <property type="project" value="TreeGrafter"/>
</dbReference>
<dbReference type="GO" id="GO:0004016">
    <property type="term" value="F:adenylate cyclase activity"/>
    <property type="evidence" value="ECO:0007669"/>
    <property type="project" value="TreeGrafter"/>
</dbReference>
<reference evidence="12" key="1">
    <citation type="submission" date="2016-06" db="UniProtKB">
        <authorList>
            <consortium name="WormBaseParasite"/>
        </authorList>
    </citation>
    <scope>IDENTIFICATION</scope>
</reference>
<sequence length="88" mass="10196">MDHVFTLLEEQADKLERIVEERSKELLEEKKHTDMLLDRLLPKEIADNLKNEEPVEPEAFDSVTIFYSDVVSFTSICAQCTPLQVPVF</sequence>
<protein>
    <submittedName>
        <fullName evidence="12">Guanylate cyclase domain-containing protein</fullName>
    </submittedName>
</protein>
<evidence type="ECO:0000256" key="6">
    <source>
        <dbReference type="ARBA" id="ARBA00023136"/>
    </source>
</evidence>
<dbReference type="InterPro" id="IPR029787">
    <property type="entry name" value="Nucleotide_cyclase"/>
</dbReference>
<feature type="domain" description="Guanylate cyclase" evidence="9">
    <location>
        <begin position="64"/>
        <end position="88"/>
    </location>
</feature>
<dbReference type="PANTHER" id="PTHR11920:SF501">
    <property type="entry name" value="GUANYLATE CYCLASE 32E"/>
    <property type="match status" value="1"/>
</dbReference>
<keyword evidence="4" id="KW-0547">Nucleotide-binding</keyword>
<evidence type="ECO:0000313" key="11">
    <source>
        <dbReference type="Proteomes" id="UP000271098"/>
    </source>
</evidence>
<evidence type="ECO:0000256" key="4">
    <source>
        <dbReference type="ARBA" id="ARBA00022741"/>
    </source>
</evidence>
<comment type="catalytic activity">
    <reaction evidence="1">
        <text>GTP = 3',5'-cyclic GMP + diphosphate</text>
        <dbReference type="Rhea" id="RHEA:13665"/>
        <dbReference type="ChEBI" id="CHEBI:33019"/>
        <dbReference type="ChEBI" id="CHEBI:37565"/>
        <dbReference type="ChEBI" id="CHEBI:57746"/>
        <dbReference type="EC" id="4.6.1.2"/>
    </reaction>
</comment>
<evidence type="ECO:0000256" key="8">
    <source>
        <dbReference type="ARBA" id="ARBA00023239"/>
    </source>
</evidence>
<dbReference type="SUPFAM" id="SSF55073">
    <property type="entry name" value="Nucleotide cyclase"/>
    <property type="match status" value="1"/>
</dbReference>
<evidence type="ECO:0000313" key="10">
    <source>
        <dbReference type="EMBL" id="VDK41926.1"/>
    </source>
</evidence>
<keyword evidence="11" id="KW-1185">Reference proteome</keyword>
<dbReference type="EMBL" id="UYRT01007254">
    <property type="protein sequence ID" value="VDK41926.1"/>
    <property type="molecule type" value="Genomic_DNA"/>
</dbReference>
<evidence type="ECO:0000313" key="12">
    <source>
        <dbReference type="WBParaSite" id="GPUH_0000402701-mRNA-1"/>
    </source>
</evidence>
<dbReference type="GO" id="GO:0005886">
    <property type="term" value="C:plasma membrane"/>
    <property type="evidence" value="ECO:0007669"/>
    <property type="project" value="TreeGrafter"/>
</dbReference>
<dbReference type="PROSITE" id="PS50125">
    <property type="entry name" value="GUANYLATE_CYCLASE_2"/>
    <property type="match status" value="1"/>
</dbReference>
<evidence type="ECO:0000256" key="7">
    <source>
        <dbReference type="ARBA" id="ARBA00023180"/>
    </source>
</evidence>
<dbReference type="GO" id="GO:0035556">
    <property type="term" value="P:intracellular signal transduction"/>
    <property type="evidence" value="ECO:0007669"/>
    <property type="project" value="InterPro"/>
</dbReference>
<keyword evidence="8" id="KW-0456">Lyase</keyword>
<gene>
    <name evidence="10" type="ORF">GPUH_LOCUS4019</name>
</gene>
<evidence type="ECO:0000256" key="3">
    <source>
        <dbReference type="ARBA" id="ARBA00022692"/>
    </source>
</evidence>
<keyword evidence="6" id="KW-0472">Membrane</keyword>
<dbReference type="GO" id="GO:0000166">
    <property type="term" value="F:nucleotide binding"/>
    <property type="evidence" value="ECO:0007669"/>
    <property type="project" value="UniProtKB-KW"/>
</dbReference>
<dbReference type="Proteomes" id="UP000271098">
    <property type="component" value="Unassembled WGS sequence"/>
</dbReference>
<dbReference type="PANTHER" id="PTHR11920">
    <property type="entry name" value="GUANYLYL CYCLASE"/>
    <property type="match status" value="1"/>
</dbReference>
<dbReference type="InterPro" id="IPR001054">
    <property type="entry name" value="A/G_cyclase"/>
</dbReference>
<dbReference type="Pfam" id="PF00211">
    <property type="entry name" value="Guanylate_cyc"/>
    <property type="match status" value="1"/>
</dbReference>
<reference evidence="10 11" key="2">
    <citation type="submission" date="2018-11" db="EMBL/GenBank/DDBJ databases">
        <authorList>
            <consortium name="Pathogen Informatics"/>
        </authorList>
    </citation>
    <scope>NUCLEOTIDE SEQUENCE [LARGE SCALE GENOMIC DNA]</scope>
</reference>
<organism evidence="12">
    <name type="scientific">Gongylonema pulchrum</name>
    <dbReference type="NCBI Taxonomy" id="637853"/>
    <lineage>
        <taxon>Eukaryota</taxon>
        <taxon>Metazoa</taxon>
        <taxon>Ecdysozoa</taxon>
        <taxon>Nematoda</taxon>
        <taxon>Chromadorea</taxon>
        <taxon>Rhabditida</taxon>
        <taxon>Spirurina</taxon>
        <taxon>Spiruromorpha</taxon>
        <taxon>Spiruroidea</taxon>
        <taxon>Gongylonematidae</taxon>
        <taxon>Gongylonema</taxon>
    </lineage>
</organism>
<evidence type="ECO:0000256" key="1">
    <source>
        <dbReference type="ARBA" id="ARBA00001436"/>
    </source>
</evidence>
<keyword evidence="3" id="KW-0812">Transmembrane</keyword>
<evidence type="ECO:0000256" key="2">
    <source>
        <dbReference type="ARBA" id="ARBA00004370"/>
    </source>
</evidence>
<evidence type="ECO:0000259" key="9">
    <source>
        <dbReference type="PROSITE" id="PS50125"/>
    </source>
</evidence>
<evidence type="ECO:0000256" key="5">
    <source>
        <dbReference type="ARBA" id="ARBA00022989"/>
    </source>
</evidence>
<dbReference type="WBParaSite" id="GPUH_0000402701-mRNA-1">
    <property type="protein sequence ID" value="GPUH_0000402701-mRNA-1"/>
    <property type="gene ID" value="GPUH_0000402701"/>
</dbReference>
<accession>A0A183D5M9</accession>
<dbReference type="Gene3D" id="3.30.70.1230">
    <property type="entry name" value="Nucleotide cyclase"/>
    <property type="match status" value="1"/>
</dbReference>
<dbReference type="GO" id="GO:0001653">
    <property type="term" value="F:peptide receptor activity"/>
    <property type="evidence" value="ECO:0007669"/>
    <property type="project" value="TreeGrafter"/>
</dbReference>
<dbReference type="AlphaFoldDB" id="A0A183D5M9"/>
<proteinExistence type="predicted"/>
<dbReference type="OrthoDB" id="60033at2759"/>
<name>A0A183D5M9_9BILA</name>
<keyword evidence="5" id="KW-1133">Transmembrane helix</keyword>
<keyword evidence="7" id="KW-0325">Glycoprotein</keyword>